<comment type="caution">
    <text evidence="1">The sequence shown here is derived from an EMBL/GenBank/DDBJ whole genome shotgun (WGS) entry which is preliminary data.</text>
</comment>
<dbReference type="AlphaFoldDB" id="A0A4R6RZH0"/>
<sequence length="273" mass="30104">MSEYVDPYPGRKGKERISETCGKCHGTGVYDASSNASFHTKTVGFVTTGCFDCMGTGEHSFLVSSARAKARRHAREALERQTRIEAAREREEQFRAKYGELVDRAKAVLDGLSDGDPFHRKLSWNLDAIGGDPVEFDAAAWETELREILVAFDEREAAKRPAPSGRLEIVGTIRSAKYVDSDFGSTLKMLVEGEGWKVWGSVPKSIADSEYYAFYSADGNDPADDGIGVWTGALIGREIKFTATVKPSDTDTSFGFFTRPTKAEISEKVEESR</sequence>
<gene>
    <name evidence="1" type="ORF">EDF62_1559</name>
</gene>
<reference evidence="1 2" key="1">
    <citation type="submission" date="2019-03" db="EMBL/GenBank/DDBJ databases">
        <title>Genomic analyses of the natural microbiome of Caenorhabditis elegans.</title>
        <authorList>
            <person name="Samuel B."/>
        </authorList>
    </citation>
    <scope>NUCLEOTIDE SEQUENCE [LARGE SCALE GENOMIC DNA]</scope>
    <source>
        <strain evidence="1 2">JUb18</strain>
    </source>
</reference>
<organism evidence="1 2">
    <name type="scientific">Leucobacter luti</name>
    <dbReference type="NCBI Taxonomy" id="340320"/>
    <lineage>
        <taxon>Bacteria</taxon>
        <taxon>Bacillati</taxon>
        <taxon>Actinomycetota</taxon>
        <taxon>Actinomycetes</taxon>
        <taxon>Micrococcales</taxon>
        <taxon>Microbacteriaceae</taxon>
        <taxon>Leucobacter</taxon>
    </lineage>
</organism>
<name>A0A4R6RZH0_9MICO</name>
<dbReference type="OrthoDB" id="9803716at2"/>
<evidence type="ECO:0000313" key="2">
    <source>
        <dbReference type="Proteomes" id="UP000295601"/>
    </source>
</evidence>
<protein>
    <submittedName>
        <fullName evidence="1">Uncharacterized protein</fullName>
    </submittedName>
</protein>
<dbReference type="EMBL" id="SNYA01000004">
    <property type="protein sequence ID" value="TDP92353.1"/>
    <property type="molecule type" value="Genomic_DNA"/>
</dbReference>
<evidence type="ECO:0000313" key="1">
    <source>
        <dbReference type="EMBL" id="TDP92353.1"/>
    </source>
</evidence>
<keyword evidence="2" id="KW-1185">Reference proteome</keyword>
<dbReference type="RefSeq" id="WP_133616588.1">
    <property type="nucleotide sequence ID" value="NZ_SNYA01000004.1"/>
</dbReference>
<proteinExistence type="predicted"/>
<dbReference type="Proteomes" id="UP000295601">
    <property type="component" value="Unassembled WGS sequence"/>
</dbReference>
<accession>A0A4R6RZH0</accession>